<dbReference type="InterPro" id="IPR036594">
    <property type="entry name" value="Meth_synthase_dom"/>
</dbReference>
<keyword evidence="3" id="KW-0804">Transcription</keyword>
<dbReference type="Proteomes" id="UP001232245">
    <property type="component" value="Unassembled WGS sequence"/>
</dbReference>
<dbReference type="Gene3D" id="1.10.1240.10">
    <property type="entry name" value="Methionine synthase domain"/>
    <property type="match status" value="1"/>
</dbReference>
<feature type="domain" description="HTH merR-type" evidence="4">
    <location>
        <begin position="6"/>
        <end position="75"/>
    </location>
</feature>
<accession>A0ABT9Z681</accession>
<evidence type="ECO:0000313" key="5">
    <source>
        <dbReference type="EMBL" id="MDQ0227753.1"/>
    </source>
</evidence>
<keyword evidence="6" id="KW-1185">Reference proteome</keyword>
<evidence type="ECO:0000313" key="6">
    <source>
        <dbReference type="Proteomes" id="UP001232245"/>
    </source>
</evidence>
<dbReference type="GO" id="GO:0003677">
    <property type="term" value="F:DNA binding"/>
    <property type="evidence" value="ECO:0007669"/>
    <property type="project" value="UniProtKB-KW"/>
</dbReference>
<comment type="caution">
    <text evidence="5">The sequence shown here is derived from an EMBL/GenBank/DDBJ whole genome shotgun (WGS) entry which is preliminary data.</text>
</comment>
<evidence type="ECO:0000256" key="2">
    <source>
        <dbReference type="ARBA" id="ARBA00023125"/>
    </source>
</evidence>
<reference evidence="5 6" key="1">
    <citation type="submission" date="2023-07" db="EMBL/GenBank/DDBJ databases">
        <title>Genomic Encyclopedia of Type Strains, Phase IV (KMG-IV): sequencing the most valuable type-strain genomes for metagenomic binning, comparative biology and taxonomic classification.</title>
        <authorList>
            <person name="Goeker M."/>
        </authorList>
    </citation>
    <scope>NUCLEOTIDE SEQUENCE [LARGE SCALE GENOMIC DNA]</scope>
    <source>
        <strain evidence="5 6">DSM 17723</strain>
    </source>
</reference>
<protein>
    <submittedName>
        <fullName evidence="5">DNA-binding transcriptional MerR regulator</fullName>
    </submittedName>
</protein>
<sequence>MTKKITYSIQQVSNMTGLSKQVIRKWEDRYGIISPERLENGYRIYRQEEVEILQKVIALTKDGQSVKQAAILLKQNSEEAAKEEAEPKTKQFLDSLVEAGRIANDRDIFHLLEQAHSLFGLEPFLKEIVTPFLERINQLLRKKEWGAHQEAICSQTVRDFFITMRHRFHVADSSPLVLGSCLPNERDEIPLYIQLIPSMVRNYRTLMLGPSPASNTIESTVRLTNPRIVLLSGTTDAVWKDNGAEIRMLDAFAHSMPDIHFFISGDCLKYKPRPLKLNHIKELHSIEDVFSSLSS</sequence>
<dbReference type="RefSeq" id="WP_174881067.1">
    <property type="nucleotide sequence ID" value="NZ_CADEPK010000301.1"/>
</dbReference>
<dbReference type="Pfam" id="PF13411">
    <property type="entry name" value="MerR_1"/>
    <property type="match status" value="1"/>
</dbReference>
<keyword evidence="1" id="KW-0805">Transcription regulation</keyword>
<name>A0ABT9Z681_9BACI</name>
<dbReference type="EMBL" id="JAUSTZ010000011">
    <property type="protein sequence ID" value="MDQ0227753.1"/>
    <property type="molecule type" value="Genomic_DNA"/>
</dbReference>
<dbReference type="Gene3D" id="1.10.1660.10">
    <property type="match status" value="1"/>
</dbReference>
<evidence type="ECO:0000256" key="1">
    <source>
        <dbReference type="ARBA" id="ARBA00023015"/>
    </source>
</evidence>
<dbReference type="PANTHER" id="PTHR30204:SF67">
    <property type="entry name" value="HTH-TYPE TRANSCRIPTIONAL REGULATOR MLRA-RELATED"/>
    <property type="match status" value="1"/>
</dbReference>
<evidence type="ECO:0000259" key="4">
    <source>
        <dbReference type="PROSITE" id="PS50937"/>
    </source>
</evidence>
<dbReference type="SMART" id="SM00422">
    <property type="entry name" value="HTH_MERR"/>
    <property type="match status" value="1"/>
</dbReference>
<dbReference type="InterPro" id="IPR009061">
    <property type="entry name" value="DNA-bd_dom_put_sf"/>
</dbReference>
<organism evidence="5 6">
    <name type="scientific">Metabacillus niabensis</name>
    <dbReference type="NCBI Taxonomy" id="324854"/>
    <lineage>
        <taxon>Bacteria</taxon>
        <taxon>Bacillati</taxon>
        <taxon>Bacillota</taxon>
        <taxon>Bacilli</taxon>
        <taxon>Bacillales</taxon>
        <taxon>Bacillaceae</taxon>
        <taxon>Metabacillus</taxon>
    </lineage>
</organism>
<dbReference type="PANTHER" id="PTHR30204">
    <property type="entry name" value="REDOX-CYCLING DRUG-SENSING TRANSCRIPTIONAL ACTIVATOR SOXR"/>
    <property type="match status" value="1"/>
</dbReference>
<gene>
    <name evidence="5" type="ORF">J2S02_004100</name>
</gene>
<keyword evidence="2 5" id="KW-0238">DNA-binding</keyword>
<dbReference type="InterPro" id="IPR047057">
    <property type="entry name" value="MerR_fam"/>
</dbReference>
<dbReference type="InterPro" id="IPR000551">
    <property type="entry name" value="MerR-type_HTH_dom"/>
</dbReference>
<dbReference type="PROSITE" id="PS50937">
    <property type="entry name" value="HTH_MERR_2"/>
    <property type="match status" value="1"/>
</dbReference>
<proteinExistence type="predicted"/>
<dbReference type="SUPFAM" id="SSF46955">
    <property type="entry name" value="Putative DNA-binding domain"/>
    <property type="match status" value="1"/>
</dbReference>
<evidence type="ECO:0000256" key="3">
    <source>
        <dbReference type="ARBA" id="ARBA00023163"/>
    </source>
</evidence>